<organism evidence="3">
    <name type="scientific">Drosophila sechellia</name>
    <name type="common">Fruit fly</name>
    <dbReference type="NCBI Taxonomy" id="7238"/>
    <lineage>
        <taxon>Eukaryota</taxon>
        <taxon>Metazoa</taxon>
        <taxon>Ecdysozoa</taxon>
        <taxon>Arthropoda</taxon>
        <taxon>Hexapoda</taxon>
        <taxon>Insecta</taxon>
        <taxon>Pterygota</taxon>
        <taxon>Neoptera</taxon>
        <taxon>Endopterygota</taxon>
        <taxon>Diptera</taxon>
        <taxon>Brachycera</taxon>
        <taxon>Muscomorpha</taxon>
        <taxon>Ephydroidea</taxon>
        <taxon>Drosophilidae</taxon>
        <taxon>Drosophila</taxon>
        <taxon>Sophophora</taxon>
    </lineage>
</organism>
<dbReference type="HOGENOM" id="CLU_1708713_0_0_1"/>
<evidence type="ECO:0000313" key="3">
    <source>
        <dbReference type="Proteomes" id="UP000001292"/>
    </source>
</evidence>
<keyword evidence="3" id="KW-1185">Reference proteome</keyword>
<evidence type="ECO:0000313" key="2">
    <source>
        <dbReference type="EMBL" id="EDW46351.1"/>
    </source>
</evidence>
<dbReference type="PhylomeDB" id="B4IFC9"/>
<gene>
    <name evidence="2" type="primary">Dsec\GM23353</name>
    <name evidence="2" type="ORF">Dsec_GM23353</name>
</gene>
<dbReference type="OMA" id="NLCTFVV"/>
<dbReference type="Proteomes" id="UP000001292">
    <property type="component" value="Unassembled WGS sequence"/>
</dbReference>
<proteinExistence type="predicted"/>
<protein>
    <submittedName>
        <fullName evidence="2">GM23353</fullName>
    </submittedName>
</protein>
<reference evidence="2 3" key="1">
    <citation type="journal article" date="2007" name="Nature">
        <title>Evolution of genes and genomes on the Drosophila phylogeny.</title>
        <authorList>
            <consortium name="Drosophila 12 Genomes Consortium"/>
            <person name="Clark A.G."/>
            <person name="Eisen M.B."/>
            <person name="Smith D.R."/>
            <person name="Bergman C.M."/>
            <person name="Oliver B."/>
            <person name="Markow T.A."/>
            <person name="Kaufman T.C."/>
            <person name="Kellis M."/>
            <person name="Gelbart W."/>
            <person name="Iyer V.N."/>
            <person name="Pollard D.A."/>
            <person name="Sackton T.B."/>
            <person name="Larracuente A.M."/>
            <person name="Singh N.D."/>
            <person name="Abad J.P."/>
            <person name="Abt D.N."/>
            <person name="Adryan B."/>
            <person name="Aguade M."/>
            <person name="Akashi H."/>
            <person name="Anderson W.W."/>
            <person name="Aquadro C.F."/>
            <person name="Ardell D.H."/>
            <person name="Arguello R."/>
            <person name="Artieri C.G."/>
            <person name="Barbash D.A."/>
            <person name="Barker D."/>
            <person name="Barsanti P."/>
            <person name="Batterham P."/>
            <person name="Batzoglou S."/>
            <person name="Begun D."/>
            <person name="Bhutkar A."/>
            <person name="Blanco E."/>
            <person name="Bosak S.A."/>
            <person name="Bradley R.K."/>
            <person name="Brand A.D."/>
            <person name="Brent M.R."/>
            <person name="Brooks A.N."/>
            <person name="Brown R.H."/>
            <person name="Butlin R.K."/>
            <person name="Caggese C."/>
            <person name="Calvi B.R."/>
            <person name="Bernardo de Carvalho A."/>
            <person name="Caspi A."/>
            <person name="Castrezana S."/>
            <person name="Celniker S.E."/>
            <person name="Chang J.L."/>
            <person name="Chapple C."/>
            <person name="Chatterji S."/>
            <person name="Chinwalla A."/>
            <person name="Civetta A."/>
            <person name="Clifton S.W."/>
            <person name="Comeron J.M."/>
            <person name="Costello J.C."/>
            <person name="Coyne J.A."/>
            <person name="Daub J."/>
            <person name="David R.G."/>
            <person name="Delcher A.L."/>
            <person name="Delehaunty K."/>
            <person name="Do C.B."/>
            <person name="Ebling H."/>
            <person name="Edwards K."/>
            <person name="Eickbush T."/>
            <person name="Evans J.D."/>
            <person name="Filipski A."/>
            <person name="Findeiss S."/>
            <person name="Freyhult E."/>
            <person name="Fulton L."/>
            <person name="Fulton R."/>
            <person name="Garcia A.C."/>
            <person name="Gardiner A."/>
            <person name="Garfield D.A."/>
            <person name="Garvin B.E."/>
            <person name="Gibson G."/>
            <person name="Gilbert D."/>
            <person name="Gnerre S."/>
            <person name="Godfrey J."/>
            <person name="Good R."/>
            <person name="Gotea V."/>
            <person name="Gravely B."/>
            <person name="Greenberg A.J."/>
            <person name="Griffiths-Jones S."/>
            <person name="Gross S."/>
            <person name="Guigo R."/>
            <person name="Gustafson E.A."/>
            <person name="Haerty W."/>
            <person name="Hahn M.W."/>
            <person name="Halligan D.L."/>
            <person name="Halpern A.L."/>
            <person name="Halter G.M."/>
            <person name="Han M.V."/>
            <person name="Heger A."/>
            <person name="Hillier L."/>
            <person name="Hinrichs A.S."/>
            <person name="Holmes I."/>
            <person name="Hoskins R.A."/>
            <person name="Hubisz M.J."/>
            <person name="Hultmark D."/>
            <person name="Huntley M.A."/>
            <person name="Jaffe D.B."/>
            <person name="Jagadeeshan S."/>
            <person name="Jeck W.R."/>
            <person name="Johnson J."/>
            <person name="Jones C.D."/>
            <person name="Jordan W.C."/>
            <person name="Karpen G.H."/>
            <person name="Kataoka E."/>
            <person name="Keightley P.D."/>
            <person name="Kheradpour P."/>
            <person name="Kirkness E.F."/>
            <person name="Koerich L.B."/>
            <person name="Kristiansen K."/>
            <person name="Kudrna D."/>
            <person name="Kulathinal R.J."/>
            <person name="Kumar S."/>
            <person name="Kwok R."/>
            <person name="Lander E."/>
            <person name="Langley C.H."/>
            <person name="Lapoint R."/>
            <person name="Lazzaro B.P."/>
            <person name="Lee S.J."/>
            <person name="Levesque L."/>
            <person name="Li R."/>
            <person name="Lin C.F."/>
            <person name="Lin M.F."/>
            <person name="Lindblad-Toh K."/>
            <person name="Llopart A."/>
            <person name="Long M."/>
            <person name="Low L."/>
            <person name="Lozovsky E."/>
            <person name="Lu J."/>
            <person name="Luo M."/>
            <person name="Machado C.A."/>
            <person name="Makalowski W."/>
            <person name="Marzo M."/>
            <person name="Matsuda M."/>
            <person name="Matzkin L."/>
            <person name="McAllister B."/>
            <person name="McBride C.S."/>
            <person name="McKernan B."/>
            <person name="McKernan K."/>
            <person name="Mendez-Lago M."/>
            <person name="Minx P."/>
            <person name="Mollenhauer M.U."/>
            <person name="Montooth K."/>
            <person name="Mount S.M."/>
            <person name="Mu X."/>
            <person name="Myers E."/>
            <person name="Negre B."/>
            <person name="Newfeld S."/>
            <person name="Nielsen R."/>
            <person name="Noor M.A."/>
            <person name="O'Grady P."/>
            <person name="Pachter L."/>
            <person name="Papaceit M."/>
            <person name="Parisi M.J."/>
            <person name="Parisi M."/>
            <person name="Parts L."/>
            <person name="Pedersen J.S."/>
            <person name="Pesole G."/>
            <person name="Phillippy A.M."/>
            <person name="Ponting C.P."/>
            <person name="Pop M."/>
            <person name="Porcelli D."/>
            <person name="Powell J.R."/>
            <person name="Prohaska S."/>
            <person name="Pruitt K."/>
            <person name="Puig M."/>
            <person name="Quesneville H."/>
            <person name="Ram K.R."/>
            <person name="Rand D."/>
            <person name="Rasmussen M.D."/>
            <person name="Reed L.K."/>
            <person name="Reenan R."/>
            <person name="Reily A."/>
            <person name="Remington K.A."/>
            <person name="Rieger T.T."/>
            <person name="Ritchie M.G."/>
            <person name="Robin C."/>
            <person name="Rogers Y.H."/>
            <person name="Rohde C."/>
            <person name="Rozas J."/>
            <person name="Rubenfield M.J."/>
            <person name="Ruiz A."/>
            <person name="Russo S."/>
            <person name="Salzberg S.L."/>
            <person name="Sanchez-Gracia A."/>
            <person name="Saranga D.J."/>
            <person name="Sato H."/>
            <person name="Schaeffer S.W."/>
            <person name="Schatz M.C."/>
            <person name="Schlenke T."/>
            <person name="Schwartz R."/>
            <person name="Segarra C."/>
            <person name="Singh R.S."/>
            <person name="Sirot L."/>
            <person name="Sirota M."/>
            <person name="Sisneros N.B."/>
            <person name="Smith C.D."/>
            <person name="Smith T.F."/>
            <person name="Spieth J."/>
            <person name="Stage D.E."/>
            <person name="Stark A."/>
            <person name="Stephan W."/>
            <person name="Strausberg R.L."/>
            <person name="Strempel S."/>
            <person name="Sturgill D."/>
            <person name="Sutton G."/>
            <person name="Sutton G.G."/>
            <person name="Tao W."/>
            <person name="Teichmann S."/>
            <person name="Tobari Y.N."/>
            <person name="Tomimura Y."/>
            <person name="Tsolas J.M."/>
            <person name="Valente V.L."/>
            <person name="Venter E."/>
            <person name="Venter J.C."/>
            <person name="Vicario S."/>
            <person name="Vieira F.G."/>
            <person name="Vilella A.J."/>
            <person name="Villasante A."/>
            <person name="Walenz B."/>
            <person name="Wang J."/>
            <person name="Wasserman M."/>
            <person name="Watts T."/>
            <person name="Wilson D."/>
            <person name="Wilson R.K."/>
            <person name="Wing R.A."/>
            <person name="Wolfner M.F."/>
            <person name="Wong A."/>
            <person name="Wong G.K."/>
            <person name="Wu C.I."/>
            <person name="Wu G."/>
            <person name="Yamamoto D."/>
            <person name="Yang H.P."/>
            <person name="Yang S.P."/>
            <person name="Yorke J.A."/>
            <person name="Yoshida K."/>
            <person name="Zdobnov E."/>
            <person name="Zhang P."/>
            <person name="Zhang Y."/>
            <person name="Zimin A.V."/>
            <person name="Baldwin J."/>
            <person name="Abdouelleil A."/>
            <person name="Abdulkadir J."/>
            <person name="Abebe A."/>
            <person name="Abera B."/>
            <person name="Abreu J."/>
            <person name="Acer S.C."/>
            <person name="Aftuck L."/>
            <person name="Alexander A."/>
            <person name="An P."/>
            <person name="Anderson E."/>
            <person name="Anderson S."/>
            <person name="Arachi H."/>
            <person name="Azer M."/>
            <person name="Bachantsang P."/>
            <person name="Barry A."/>
            <person name="Bayul T."/>
            <person name="Berlin A."/>
            <person name="Bessette D."/>
            <person name="Bloom T."/>
            <person name="Blye J."/>
            <person name="Boguslavskiy L."/>
            <person name="Bonnet C."/>
            <person name="Boukhgalter B."/>
            <person name="Bourzgui I."/>
            <person name="Brown A."/>
            <person name="Cahill P."/>
            <person name="Channer S."/>
            <person name="Cheshatsang Y."/>
            <person name="Chuda L."/>
            <person name="Citroen M."/>
            <person name="Collymore A."/>
            <person name="Cooke P."/>
            <person name="Costello M."/>
            <person name="D'Aco K."/>
            <person name="Daza R."/>
            <person name="De Haan G."/>
            <person name="DeGray S."/>
            <person name="DeMaso C."/>
            <person name="Dhargay N."/>
            <person name="Dooley K."/>
            <person name="Dooley E."/>
            <person name="Doricent M."/>
            <person name="Dorje P."/>
            <person name="Dorjee K."/>
            <person name="Dupes A."/>
            <person name="Elong R."/>
            <person name="Falk J."/>
            <person name="Farina A."/>
            <person name="Faro S."/>
            <person name="Ferguson D."/>
            <person name="Fisher S."/>
            <person name="Foley C.D."/>
            <person name="Franke A."/>
            <person name="Friedrich D."/>
            <person name="Gadbois L."/>
            <person name="Gearin G."/>
            <person name="Gearin C.R."/>
            <person name="Giannoukos G."/>
            <person name="Goode T."/>
            <person name="Graham J."/>
            <person name="Grandbois E."/>
            <person name="Grewal S."/>
            <person name="Gyaltsen K."/>
            <person name="Hafez N."/>
            <person name="Hagos B."/>
            <person name="Hall J."/>
            <person name="Henson C."/>
            <person name="Hollinger A."/>
            <person name="Honan T."/>
            <person name="Huard M.D."/>
            <person name="Hughes L."/>
            <person name="Hurhula B."/>
            <person name="Husby M.E."/>
            <person name="Kamat A."/>
            <person name="Kanga B."/>
            <person name="Kashin S."/>
            <person name="Khazanovich D."/>
            <person name="Kisner P."/>
            <person name="Lance K."/>
            <person name="Lara M."/>
            <person name="Lee W."/>
            <person name="Lennon N."/>
            <person name="Letendre F."/>
            <person name="LeVine R."/>
            <person name="Lipovsky A."/>
            <person name="Liu X."/>
            <person name="Liu J."/>
            <person name="Liu S."/>
            <person name="Lokyitsang T."/>
            <person name="Lokyitsang Y."/>
            <person name="Lubonja R."/>
            <person name="Lui A."/>
            <person name="MacDonald P."/>
            <person name="Magnisalis V."/>
            <person name="Maru K."/>
            <person name="Matthews C."/>
            <person name="McCusker W."/>
            <person name="McDonough S."/>
            <person name="Mehta T."/>
            <person name="Meldrim J."/>
            <person name="Meneus L."/>
            <person name="Mihai O."/>
            <person name="Mihalev A."/>
            <person name="Mihova T."/>
            <person name="Mittelman R."/>
            <person name="Mlenga V."/>
            <person name="Montmayeur A."/>
            <person name="Mulrain L."/>
            <person name="Navidi A."/>
            <person name="Naylor J."/>
            <person name="Negash T."/>
            <person name="Nguyen T."/>
            <person name="Nguyen N."/>
            <person name="Nicol R."/>
            <person name="Norbu C."/>
            <person name="Norbu N."/>
            <person name="Novod N."/>
            <person name="O'Neill B."/>
            <person name="Osman S."/>
            <person name="Markiewicz E."/>
            <person name="Oyono O.L."/>
            <person name="Patti C."/>
            <person name="Phunkhang P."/>
            <person name="Pierre F."/>
            <person name="Priest M."/>
            <person name="Raghuraman S."/>
            <person name="Rege F."/>
            <person name="Reyes R."/>
            <person name="Rise C."/>
            <person name="Rogov P."/>
            <person name="Ross K."/>
            <person name="Ryan E."/>
            <person name="Settipalli S."/>
            <person name="Shea T."/>
            <person name="Sherpa N."/>
            <person name="Shi L."/>
            <person name="Shih D."/>
            <person name="Sparrow T."/>
            <person name="Spaulding J."/>
            <person name="Stalker J."/>
            <person name="Stange-Thomann N."/>
            <person name="Stavropoulos S."/>
            <person name="Stone C."/>
            <person name="Strader C."/>
            <person name="Tesfaye S."/>
            <person name="Thomson T."/>
            <person name="Thoulutsang Y."/>
            <person name="Thoulutsang D."/>
            <person name="Topham K."/>
            <person name="Topping I."/>
            <person name="Tsamla T."/>
            <person name="Vassiliev H."/>
            <person name="Vo A."/>
            <person name="Wangchuk T."/>
            <person name="Wangdi T."/>
            <person name="Weiand M."/>
            <person name="Wilkinson J."/>
            <person name="Wilson A."/>
            <person name="Yadav S."/>
            <person name="Young G."/>
            <person name="Yu Q."/>
            <person name="Zembek L."/>
            <person name="Zhong D."/>
            <person name="Zimmer A."/>
            <person name="Zwirko Z."/>
            <person name="Jaffe D.B."/>
            <person name="Alvarez P."/>
            <person name="Brockman W."/>
            <person name="Butler J."/>
            <person name="Chin C."/>
            <person name="Gnerre S."/>
            <person name="Grabherr M."/>
            <person name="Kleber M."/>
            <person name="Mauceli E."/>
            <person name="MacCallum I."/>
        </authorList>
    </citation>
    <scope>NUCLEOTIDE SEQUENCE [LARGE SCALE GENOMIC DNA]</scope>
    <source>
        <strain evidence="3">Rob3c / Tucson 14021-0248.25</strain>
    </source>
</reference>
<dbReference type="EMBL" id="CH480833">
    <property type="protein sequence ID" value="EDW46351.1"/>
    <property type="molecule type" value="Genomic_DNA"/>
</dbReference>
<feature type="non-terminal residue" evidence="2">
    <location>
        <position position="1"/>
    </location>
</feature>
<name>B4IFC9_DROSE</name>
<sequence length="154" mass="16598">QEWGDSRGLEMCPRTLGHGVSSGCPRTWHMEPTFSHRLPKSALNLCTFVVTGKRSRNVRIRMRAGHASLGTVRVISPVPQQAGAKMGGFGAGVGQMMIALTMMLAAPLAAHPAQVSGTDPAFRSGSAAKKRIGIDGEKQSHTQAKHIRRCPFWL</sequence>
<evidence type="ECO:0000256" key="1">
    <source>
        <dbReference type="SAM" id="MobiDB-lite"/>
    </source>
</evidence>
<feature type="region of interest" description="Disordered" evidence="1">
    <location>
        <begin position="115"/>
        <end position="143"/>
    </location>
</feature>
<accession>B4IFC9</accession>
<dbReference type="AlphaFoldDB" id="B4IFC9"/>